<dbReference type="RefSeq" id="WP_150415055.1">
    <property type="nucleotide sequence ID" value="NZ_VYQF01000003.1"/>
</dbReference>
<feature type="transmembrane region" description="Helical" evidence="1">
    <location>
        <begin position="59"/>
        <end position="77"/>
    </location>
</feature>
<dbReference type="GO" id="GO:0000155">
    <property type="term" value="F:phosphorelay sensor kinase activity"/>
    <property type="evidence" value="ECO:0007669"/>
    <property type="project" value="InterPro"/>
</dbReference>
<sequence length="374" mass="43396">MKLYDFLFGRKYPVKYYRHILFWATWFVYIISNEFYTKIVNPPGTAVLFGVGDPFVKEVIELLSEIGLVYGIVYFLVPRFYMNNKKASFFIYTFFGIVTVFYIYYLIQDKTSYKLLYNVWFSIGNFIGVGPVFITVLFISVKMMKHYYVKLEEKETLEREKANAEIQFLKAQVHPHFLFNTLNNIYSFTLSKSPLAGTLVLKLYDTLTYMINDCNADFVPVEKELKMIEDYISLEKVRYGNRLQMLVEIKGECQNKLIAPLLLIPFVENCFKHGSGKVLKNPWIRLSIVIGETMLYMDLRNSKPSKPGSRKGKQGIGLENAQKRLELLFPEKYELFIQSTDDEFSVVLQIPILPIPVEAAGKAVASVSQNFMYA</sequence>
<comment type="caution">
    <text evidence="3">The sequence shown here is derived from an EMBL/GenBank/DDBJ whole genome shotgun (WGS) entry which is preliminary data.</text>
</comment>
<name>A0A5J5IH44_9BACT</name>
<proteinExistence type="predicted"/>
<gene>
    <name evidence="3" type="ORF">FW778_12465</name>
</gene>
<reference evidence="3 4" key="1">
    <citation type="submission" date="2019-09" db="EMBL/GenBank/DDBJ databases">
        <title>Draft genome sequence of Ginsengibacter sp. BR5-29.</title>
        <authorList>
            <person name="Im W.-T."/>
        </authorList>
    </citation>
    <scope>NUCLEOTIDE SEQUENCE [LARGE SCALE GENOMIC DNA]</scope>
    <source>
        <strain evidence="3 4">BR5-29</strain>
    </source>
</reference>
<dbReference type="InterPro" id="IPR050640">
    <property type="entry name" value="Bact_2-comp_sensor_kinase"/>
</dbReference>
<dbReference type="PANTHER" id="PTHR34220:SF7">
    <property type="entry name" value="SENSOR HISTIDINE KINASE YPDA"/>
    <property type="match status" value="1"/>
</dbReference>
<evidence type="ECO:0000313" key="3">
    <source>
        <dbReference type="EMBL" id="KAA9038380.1"/>
    </source>
</evidence>
<feature type="transmembrane region" description="Helical" evidence="1">
    <location>
        <begin position="119"/>
        <end position="141"/>
    </location>
</feature>
<keyword evidence="4" id="KW-1185">Reference proteome</keyword>
<evidence type="ECO:0000256" key="1">
    <source>
        <dbReference type="SAM" id="Phobius"/>
    </source>
</evidence>
<dbReference type="AlphaFoldDB" id="A0A5J5IH44"/>
<keyword evidence="1" id="KW-0472">Membrane</keyword>
<keyword evidence="1" id="KW-1133">Transmembrane helix</keyword>
<keyword evidence="1" id="KW-0812">Transmembrane</keyword>
<dbReference type="InterPro" id="IPR010559">
    <property type="entry name" value="Sig_transdc_His_kin_internal"/>
</dbReference>
<organism evidence="3 4">
    <name type="scientific">Ginsengibacter hankyongi</name>
    <dbReference type="NCBI Taxonomy" id="2607284"/>
    <lineage>
        <taxon>Bacteria</taxon>
        <taxon>Pseudomonadati</taxon>
        <taxon>Bacteroidota</taxon>
        <taxon>Chitinophagia</taxon>
        <taxon>Chitinophagales</taxon>
        <taxon>Chitinophagaceae</taxon>
        <taxon>Ginsengibacter</taxon>
    </lineage>
</organism>
<evidence type="ECO:0000259" key="2">
    <source>
        <dbReference type="Pfam" id="PF06580"/>
    </source>
</evidence>
<dbReference type="Gene3D" id="3.30.565.10">
    <property type="entry name" value="Histidine kinase-like ATPase, C-terminal domain"/>
    <property type="match status" value="1"/>
</dbReference>
<protein>
    <recommendedName>
        <fullName evidence="2">Signal transduction histidine kinase internal region domain-containing protein</fullName>
    </recommendedName>
</protein>
<feature type="domain" description="Signal transduction histidine kinase internal region" evidence="2">
    <location>
        <begin position="164"/>
        <end position="243"/>
    </location>
</feature>
<dbReference type="EMBL" id="VYQF01000003">
    <property type="protein sequence ID" value="KAA9038380.1"/>
    <property type="molecule type" value="Genomic_DNA"/>
</dbReference>
<evidence type="ECO:0000313" key="4">
    <source>
        <dbReference type="Proteomes" id="UP000326903"/>
    </source>
</evidence>
<feature type="transmembrane region" description="Helical" evidence="1">
    <location>
        <begin position="89"/>
        <end position="107"/>
    </location>
</feature>
<feature type="transmembrane region" description="Helical" evidence="1">
    <location>
        <begin position="20"/>
        <end position="39"/>
    </location>
</feature>
<dbReference type="Pfam" id="PF06580">
    <property type="entry name" value="His_kinase"/>
    <property type="match status" value="1"/>
</dbReference>
<dbReference type="PANTHER" id="PTHR34220">
    <property type="entry name" value="SENSOR HISTIDINE KINASE YPDA"/>
    <property type="match status" value="1"/>
</dbReference>
<dbReference type="GO" id="GO:0016020">
    <property type="term" value="C:membrane"/>
    <property type="evidence" value="ECO:0007669"/>
    <property type="project" value="InterPro"/>
</dbReference>
<accession>A0A5J5IH44</accession>
<dbReference type="Proteomes" id="UP000326903">
    <property type="component" value="Unassembled WGS sequence"/>
</dbReference>
<dbReference type="InterPro" id="IPR036890">
    <property type="entry name" value="HATPase_C_sf"/>
</dbReference>